<dbReference type="OrthoDB" id="9978265at2759"/>
<dbReference type="EMBL" id="MUJZ01013695">
    <property type="protein sequence ID" value="OTF81425.1"/>
    <property type="molecule type" value="Genomic_DNA"/>
</dbReference>
<keyword evidence="1" id="KW-0862">Zinc</keyword>
<protein>
    <recommendedName>
        <fullName evidence="2">C2H2-type domain-containing protein</fullName>
    </recommendedName>
</protein>
<sequence>MLKFADYKCSLEDIDDKNLTICKKCLKTFKTKSKLIRHFNSHFNEFRPKFSCKFCSKLFTANDMCLRHQVNCQNKIN</sequence>
<dbReference type="Gene3D" id="3.30.160.60">
    <property type="entry name" value="Classic Zinc Finger"/>
    <property type="match status" value="1"/>
</dbReference>
<evidence type="ECO:0000313" key="3">
    <source>
        <dbReference type="EMBL" id="OTF81425.1"/>
    </source>
</evidence>
<feature type="domain" description="C2H2-type" evidence="2">
    <location>
        <begin position="20"/>
        <end position="47"/>
    </location>
</feature>
<organism evidence="3 4">
    <name type="scientific">Euroglyphus maynei</name>
    <name type="common">Mayne's house dust mite</name>
    <dbReference type="NCBI Taxonomy" id="6958"/>
    <lineage>
        <taxon>Eukaryota</taxon>
        <taxon>Metazoa</taxon>
        <taxon>Ecdysozoa</taxon>
        <taxon>Arthropoda</taxon>
        <taxon>Chelicerata</taxon>
        <taxon>Arachnida</taxon>
        <taxon>Acari</taxon>
        <taxon>Acariformes</taxon>
        <taxon>Sarcoptiformes</taxon>
        <taxon>Astigmata</taxon>
        <taxon>Psoroptidia</taxon>
        <taxon>Analgoidea</taxon>
        <taxon>Pyroglyphidae</taxon>
        <taxon>Pyroglyphinae</taxon>
        <taxon>Euroglyphus</taxon>
    </lineage>
</organism>
<dbReference type="PROSITE" id="PS50157">
    <property type="entry name" value="ZINC_FINGER_C2H2_2"/>
    <property type="match status" value="1"/>
</dbReference>
<reference evidence="3 4" key="1">
    <citation type="submission" date="2017-03" db="EMBL/GenBank/DDBJ databases">
        <title>Genome Survey of Euroglyphus maynei.</title>
        <authorList>
            <person name="Arlian L.G."/>
            <person name="Morgan M.S."/>
            <person name="Rider S.D."/>
        </authorList>
    </citation>
    <scope>NUCLEOTIDE SEQUENCE [LARGE SCALE GENOMIC DNA]</scope>
    <source>
        <strain evidence="3">Arlian Lab</strain>
        <tissue evidence="3">Whole body</tissue>
    </source>
</reference>
<dbReference type="GO" id="GO:0008270">
    <property type="term" value="F:zinc ion binding"/>
    <property type="evidence" value="ECO:0007669"/>
    <property type="project" value="UniProtKB-KW"/>
</dbReference>
<evidence type="ECO:0000313" key="4">
    <source>
        <dbReference type="Proteomes" id="UP000194236"/>
    </source>
</evidence>
<gene>
    <name evidence="3" type="ORF">BLA29_014692</name>
</gene>
<dbReference type="PROSITE" id="PS00028">
    <property type="entry name" value="ZINC_FINGER_C2H2_1"/>
    <property type="match status" value="1"/>
</dbReference>
<dbReference type="Proteomes" id="UP000194236">
    <property type="component" value="Unassembled WGS sequence"/>
</dbReference>
<dbReference type="AlphaFoldDB" id="A0A1Y3BQJ2"/>
<dbReference type="SUPFAM" id="SSF57667">
    <property type="entry name" value="beta-beta-alpha zinc fingers"/>
    <property type="match status" value="1"/>
</dbReference>
<accession>A0A1Y3BQJ2</accession>
<dbReference type="InterPro" id="IPR036236">
    <property type="entry name" value="Znf_C2H2_sf"/>
</dbReference>
<evidence type="ECO:0000256" key="1">
    <source>
        <dbReference type="PROSITE-ProRule" id="PRU00042"/>
    </source>
</evidence>
<evidence type="ECO:0000259" key="2">
    <source>
        <dbReference type="PROSITE" id="PS50157"/>
    </source>
</evidence>
<comment type="caution">
    <text evidence="3">The sequence shown here is derived from an EMBL/GenBank/DDBJ whole genome shotgun (WGS) entry which is preliminary data.</text>
</comment>
<proteinExistence type="predicted"/>
<dbReference type="InterPro" id="IPR013087">
    <property type="entry name" value="Znf_C2H2_type"/>
</dbReference>
<keyword evidence="1" id="KW-0479">Metal-binding</keyword>
<keyword evidence="4" id="KW-1185">Reference proteome</keyword>
<keyword evidence="1" id="KW-0863">Zinc-finger</keyword>
<name>A0A1Y3BQJ2_EURMA</name>